<keyword evidence="2" id="KW-1185">Reference proteome</keyword>
<dbReference type="Proteomes" id="UP001138500">
    <property type="component" value="Unassembled WGS sequence"/>
</dbReference>
<dbReference type="AlphaFoldDB" id="A0A9W7VYY1"/>
<dbReference type="GO" id="GO:0020037">
    <property type="term" value="F:heme binding"/>
    <property type="evidence" value="ECO:0007669"/>
    <property type="project" value="InterPro"/>
</dbReference>
<comment type="caution">
    <text evidence="1">The sequence shown here is derived from an EMBL/GenBank/DDBJ whole genome shotgun (WGS) entry which is preliminary data.</text>
</comment>
<dbReference type="InterPro" id="IPR036396">
    <property type="entry name" value="Cyt_P450_sf"/>
</dbReference>
<reference evidence="1 2" key="2">
    <citation type="journal article" date="2021" name="Curr. Genet.">
        <title>Genetic response to nitrogen starvation in the aggressive Eucalyptus foliar pathogen Teratosphaeria destructans.</title>
        <authorList>
            <person name="Havenga M."/>
            <person name="Wingfield B.D."/>
            <person name="Wingfield M.J."/>
            <person name="Dreyer L.L."/>
            <person name="Roets F."/>
            <person name="Aylward J."/>
        </authorList>
    </citation>
    <scope>NUCLEOTIDE SEQUENCE [LARGE SCALE GENOMIC DNA]</scope>
    <source>
        <strain evidence="1">CMW44962</strain>
    </source>
</reference>
<dbReference type="GO" id="GO:0004497">
    <property type="term" value="F:monooxygenase activity"/>
    <property type="evidence" value="ECO:0007669"/>
    <property type="project" value="InterPro"/>
</dbReference>
<evidence type="ECO:0000313" key="1">
    <source>
        <dbReference type="EMBL" id="KAH9819800.1"/>
    </source>
</evidence>
<protein>
    <submittedName>
        <fullName evidence="1">Cytochrome-P450</fullName>
    </submittedName>
</protein>
<dbReference type="EMBL" id="RIBY02002311">
    <property type="protein sequence ID" value="KAH9819800.1"/>
    <property type="molecule type" value="Genomic_DNA"/>
</dbReference>
<name>A0A9W7VYY1_9PEZI</name>
<evidence type="ECO:0000313" key="2">
    <source>
        <dbReference type="Proteomes" id="UP001138500"/>
    </source>
</evidence>
<dbReference type="GO" id="GO:0016705">
    <property type="term" value="F:oxidoreductase activity, acting on paired donors, with incorporation or reduction of molecular oxygen"/>
    <property type="evidence" value="ECO:0007669"/>
    <property type="project" value="InterPro"/>
</dbReference>
<sequence length="219" mass="24559">MRQFLEWMTTSPNEGLIYLQGFWHADQLLLTSPQALSEALVRREYQLLLRESRLLAEPSDRTLCFHEACDAPRREGTASDLDNDFEAEVLHLADQATLDTIGLAVLGEDLETMTSPHELAEAAGSALPTKLGMQIVFIATALFLPWWPMGLRPGEIQKRLTEASETAKQICAAFVMQRKKDKGGDGQKAIFRRLIESIVFSDDELVDNLRMIVATLGLW</sequence>
<accession>A0A9W7VYY1</accession>
<dbReference type="GO" id="GO:0005506">
    <property type="term" value="F:iron ion binding"/>
    <property type="evidence" value="ECO:0007669"/>
    <property type="project" value="InterPro"/>
</dbReference>
<gene>
    <name evidence="1" type="ORF">Tdes44962_MAKER00789</name>
</gene>
<dbReference type="Gene3D" id="1.10.630.10">
    <property type="entry name" value="Cytochrome P450"/>
    <property type="match status" value="1"/>
</dbReference>
<proteinExistence type="predicted"/>
<organism evidence="1 2">
    <name type="scientific">Teratosphaeria destructans</name>
    <dbReference type="NCBI Taxonomy" id="418781"/>
    <lineage>
        <taxon>Eukaryota</taxon>
        <taxon>Fungi</taxon>
        <taxon>Dikarya</taxon>
        <taxon>Ascomycota</taxon>
        <taxon>Pezizomycotina</taxon>
        <taxon>Dothideomycetes</taxon>
        <taxon>Dothideomycetidae</taxon>
        <taxon>Mycosphaerellales</taxon>
        <taxon>Teratosphaeriaceae</taxon>
        <taxon>Teratosphaeria</taxon>
    </lineage>
</organism>
<reference evidence="1 2" key="1">
    <citation type="journal article" date="2018" name="IMA Fungus">
        <title>IMA Genome-F 10: Nine draft genome sequences of Claviceps purpurea s.lat., including C. arundinis, C. humidiphila, and C. cf. spartinae, pseudomolecules for the pitch canker pathogen Fusarium circinatum, draft genome of Davidsoniella eucalypti, Grosmannia galeiformis, Quambalaria eucalypti, and Teratosphaeria destructans.</title>
        <authorList>
            <person name="Wingfield B.D."/>
            <person name="Liu M."/>
            <person name="Nguyen H.D."/>
            <person name="Lane F.A."/>
            <person name="Morgan S.W."/>
            <person name="De Vos L."/>
            <person name="Wilken P.M."/>
            <person name="Duong T.A."/>
            <person name="Aylward J."/>
            <person name="Coetzee M.P."/>
            <person name="Dadej K."/>
            <person name="De Beer Z.W."/>
            <person name="Findlay W."/>
            <person name="Havenga M."/>
            <person name="Kolarik M."/>
            <person name="Menzies J.G."/>
            <person name="Naidoo K."/>
            <person name="Pochopski O."/>
            <person name="Shoukouhi P."/>
            <person name="Santana Q.C."/>
            <person name="Seifert K.A."/>
            <person name="Soal N."/>
            <person name="Steenkamp E.T."/>
            <person name="Tatham C.T."/>
            <person name="van der Nest M.A."/>
            <person name="Wingfield M.J."/>
        </authorList>
    </citation>
    <scope>NUCLEOTIDE SEQUENCE [LARGE SCALE GENOMIC DNA]</scope>
    <source>
        <strain evidence="1">CMW44962</strain>
    </source>
</reference>
<dbReference type="SUPFAM" id="SSF48264">
    <property type="entry name" value="Cytochrome P450"/>
    <property type="match status" value="1"/>
</dbReference>